<proteinExistence type="predicted"/>
<dbReference type="EMBL" id="CATQJL010000305">
    <property type="protein sequence ID" value="CAJ0601369.1"/>
    <property type="molecule type" value="Genomic_DNA"/>
</dbReference>
<keyword evidence="3" id="KW-1185">Reference proteome</keyword>
<keyword evidence="1" id="KW-0812">Transmembrane</keyword>
<organism evidence="2 3">
    <name type="scientific">Cylicocyclus nassatus</name>
    <name type="common">Nematode worm</name>
    <dbReference type="NCBI Taxonomy" id="53992"/>
    <lineage>
        <taxon>Eukaryota</taxon>
        <taxon>Metazoa</taxon>
        <taxon>Ecdysozoa</taxon>
        <taxon>Nematoda</taxon>
        <taxon>Chromadorea</taxon>
        <taxon>Rhabditida</taxon>
        <taxon>Rhabditina</taxon>
        <taxon>Rhabditomorpha</taxon>
        <taxon>Strongyloidea</taxon>
        <taxon>Strongylidae</taxon>
        <taxon>Cylicocyclus</taxon>
    </lineage>
</organism>
<comment type="caution">
    <text evidence="2">The sequence shown here is derived from an EMBL/GenBank/DDBJ whole genome shotgun (WGS) entry which is preliminary data.</text>
</comment>
<dbReference type="Proteomes" id="UP001176961">
    <property type="component" value="Unassembled WGS sequence"/>
</dbReference>
<feature type="transmembrane region" description="Helical" evidence="1">
    <location>
        <begin position="42"/>
        <end position="62"/>
    </location>
</feature>
<protein>
    <submittedName>
        <fullName evidence="2">Uncharacterized protein</fullName>
    </submittedName>
</protein>
<keyword evidence="1" id="KW-1133">Transmembrane helix</keyword>
<evidence type="ECO:0000313" key="2">
    <source>
        <dbReference type="EMBL" id="CAJ0601369.1"/>
    </source>
</evidence>
<name>A0AA36M6W2_CYLNA</name>
<reference evidence="2" key="1">
    <citation type="submission" date="2023-07" db="EMBL/GenBank/DDBJ databases">
        <authorList>
            <consortium name="CYATHOMIX"/>
        </authorList>
    </citation>
    <scope>NUCLEOTIDE SEQUENCE</scope>
    <source>
        <strain evidence="2">N/A</strain>
    </source>
</reference>
<evidence type="ECO:0000313" key="3">
    <source>
        <dbReference type="Proteomes" id="UP001176961"/>
    </source>
</evidence>
<evidence type="ECO:0000256" key="1">
    <source>
        <dbReference type="SAM" id="Phobius"/>
    </source>
</evidence>
<accession>A0AA36M6W2</accession>
<keyword evidence="1" id="KW-0472">Membrane</keyword>
<gene>
    <name evidence="2" type="ORF">CYNAS_LOCUS13352</name>
</gene>
<dbReference type="AlphaFoldDB" id="A0AA36M6W2"/>
<sequence>MRSRVLAQLQVTNTAVHGDAKIFTKNAHPFDQFSCVVLEPSFMAWLIYVCLITSAGGCAFSGARFQSLYALSCHPCAFPIQSVHVFNMFYSFSLLC</sequence>